<dbReference type="InterPro" id="IPR011256">
    <property type="entry name" value="Reg_factor_effector_dom_sf"/>
</dbReference>
<dbReference type="SUPFAM" id="SSF46955">
    <property type="entry name" value="Putative DNA-binding domain"/>
    <property type="match status" value="1"/>
</dbReference>
<dbReference type="STRING" id="633807.BW732_05655"/>
<dbReference type="GO" id="GO:0003700">
    <property type="term" value="F:DNA-binding transcription factor activity"/>
    <property type="evidence" value="ECO:0007669"/>
    <property type="project" value="InterPro"/>
</dbReference>
<dbReference type="Pfam" id="PF06445">
    <property type="entry name" value="GyrI-like"/>
    <property type="match status" value="1"/>
</dbReference>
<proteinExistence type="predicted"/>
<evidence type="ECO:0000313" key="1">
    <source>
        <dbReference type="EMBL" id="AQP53774.1"/>
    </source>
</evidence>
<dbReference type="Gene3D" id="3.20.80.10">
    <property type="entry name" value="Regulatory factor, effector binding domain"/>
    <property type="match status" value="1"/>
</dbReference>
<evidence type="ECO:0000313" key="2">
    <source>
        <dbReference type="Proteomes" id="UP000188246"/>
    </source>
</evidence>
<dbReference type="PROSITE" id="PS50937">
    <property type="entry name" value="HTH_MERR_2"/>
    <property type="match status" value="1"/>
</dbReference>
<dbReference type="Gene3D" id="1.10.1660.10">
    <property type="match status" value="1"/>
</dbReference>
<dbReference type="OrthoDB" id="9814833at2"/>
<keyword evidence="2" id="KW-1185">Reference proteome</keyword>
<dbReference type="Pfam" id="PF00376">
    <property type="entry name" value="MerR"/>
    <property type="match status" value="1"/>
</dbReference>
<dbReference type="EMBL" id="CP019609">
    <property type="protein sequence ID" value="AQP53774.1"/>
    <property type="molecule type" value="Genomic_DNA"/>
</dbReference>
<gene>
    <name evidence="1" type="ORF">BW732_05655</name>
</gene>
<dbReference type="GO" id="GO:0003677">
    <property type="term" value="F:DNA binding"/>
    <property type="evidence" value="ECO:0007669"/>
    <property type="project" value="InterPro"/>
</dbReference>
<dbReference type="SMART" id="SM00422">
    <property type="entry name" value="HTH_MERR"/>
    <property type="match status" value="1"/>
</dbReference>
<dbReference type="PROSITE" id="PS00552">
    <property type="entry name" value="HTH_MERR_1"/>
    <property type="match status" value="1"/>
</dbReference>
<sequence>MEKSPVSACKESLFTIGQVAKFCGVSRKALRFYEELGIIKPDRVCPETGYRYYNHDTMMLIPIIKYYKQMGFKLQEMTGVGEKGTCFYHEKNFVTKLDELAEEERRIRNCHIAVQDWLKLIREGSMVSENKIEHVSIKYLDRKSFYYQDQEFSYDYKKSVINVPWVNYLESHDACITGAVYLRFPSYQDKLDDCVKHVSIMQEPIGTTSFEIPRWEFGGYMVASAYHVGPHCTLHQTYSKILAWMDQCGYERGEESYERYVIDYWATQETNDFVTEILIPIKANNLEKKY</sequence>
<dbReference type="InterPro" id="IPR000551">
    <property type="entry name" value="MerR-type_HTH_dom"/>
</dbReference>
<dbReference type="Proteomes" id="UP000188246">
    <property type="component" value="Chromosome"/>
</dbReference>
<dbReference type="InterPro" id="IPR009061">
    <property type="entry name" value="DNA-bd_dom_put_sf"/>
</dbReference>
<name>A0A1Q2D622_9ENTE</name>
<dbReference type="KEGG" id="vpi:BW732_05655"/>
<dbReference type="CDD" id="cd01107">
    <property type="entry name" value="HTH_BmrR"/>
    <property type="match status" value="1"/>
</dbReference>
<dbReference type="InterPro" id="IPR047057">
    <property type="entry name" value="MerR_fam"/>
</dbReference>
<dbReference type="InterPro" id="IPR029442">
    <property type="entry name" value="GyrI-like"/>
</dbReference>
<dbReference type="AlphaFoldDB" id="A0A1Q2D622"/>
<dbReference type="PANTHER" id="PTHR30204:SF96">
    <property type="entry name" value="CHROMOSOME-ANCHORING PROTEIN RACA"/>
    <property type="match status" value="1"/>
</dbReference>
<organism evidence="1 2">
    <name type="scientific">Vagococcus penaei</name>
    <dbReference type="NCBI Taxonomy" id="633807"/>
    <lineage>
        <taxon>Bacteria</taxon>
        <taxon>Bacillati</taxon>
        <taxon>Bacillota</taxon>
        <taxon>Bacilli</taxon>
        <taxon>Lactobacillales</taxon>
        <taxon>Enterococcaceae</taxon>
        <taxon>Vagococcus</taxon>
    </lineage>
</organism>
<accession>A0A1Q2D622</accession>
<dbReference type="SUPFAM" id="SSF55136">
    <property type="entry name" value="Probable bacterial effector-binding domain"/>
    <property type="match status" value="1"/>
</dbReference>
<reference evidence="1 2" key="1">
    <citation type="journal article" date="2010" name="Int. J. Syst. Evol. Microbiol.">
        <title>Vagococcus penaei sp. nov., isolated from spoilage microbiota of cooked shrimp (Penaeus vannamei).</title>
        <authorList>
            <person name="Jaffres E."/>
            <person name="Prevost H."/>
            <person name="Rossero A."/>
            <person name="Joffraud J.J."/>
            <person name="Dousset X."/>
        </authorList>
    </citation>
    <scope>NUCLEOTIDE SEQUENCE [LARGE SCALE GENOMIC DNA]</scope>
    <source>
        <strain evidence="1 2">CD276</strain>
    </source>
</reference>
<protein>
    <submittedName>
        <fullName evidence="1">Uncharacterized protein</fullName>
    </submittedName>
</protein>
<dbReference type="PANTHER" id="PTHR30204">
    <property type="entry name" value="REDOX-CYCLING DRUG-SENSING TRANSCRIPTIONAL ACTIVATOR SOXR"/>
    <property type="match status" value="1"/>
</dbReference>